<dbReference type="STRING" id="494026.PGLA_24575"/>
<dbReference type="InterPro" id="IPR012340">
    <property type="entry name" value="NA-bd_OB-fold"/>
</dbReference>
<feature type="domain" description="Membrane protein NfeD2 N-terminal transmembrane" evidence="2">
    <location>
        <begin position="1"/>
        <end position="100"/>
    </location>
</feature>
<gene>
    <name evidence="3" type="ORF">PGLA_24575</name>
</gene>
<organism evidence="3 4">
    <name type="scientific">Paenibacillus glacialis</name>
    <dbReference type="NCBI Taxonomy" id="494026"/>
    <lineage>
        <taxon>Bacteria</taxon>
        <taxon>Bacillati</taxon>
        <taxon>Bacillota</taxon>
        <taxon>Bacilli</taxon>
        <taxon>Bacillales</taxon>
        <taxon>Paenibacillaceae</taxon>
        <taxon>Paenibacillus</taxon>
    </lineage>
</organism>
<sequence length="178" mass="18914">MEALYLSCLAGGVLFAIVSVLFGDVLSNALDGILDFMSVDILKPMVVASAITVFGGAGVLITRYSGFSVIPNLLLSILIAICISLLVYFLYVKPMENSENSTGYSIHDLVGRIGEITIPLPEQGYGEVMVKMGAGNVLHIASSLEERVLSAGTRVVIVDQIDGVLSVAEFDENRGDDV</sequence>
<feature type="transmembrane region" description="Helical" evidence="1">
    <location>
        <begin position="73"/>
        <end position="91"/>
    </location>
</feature>
<keyword evidence="4" id="KW-1185">Reference proteome</keyword>
<keyword evidence="1" id="KW-0472">Membrane</keyword>
<comment type="caution">
    <text evidence="3">The sequence shown here is derived from an EMBL/GenBank/DDBJ whole genome shotgun (WGS) entry which is preliminary data.</text>
</comment>
<name>A0A168DCL3_9BACL</name>
<dbReference type="GO" id="GO:0008233">
    <property type="term" value="F:peptidase activity"/>
    <property type="evidence" value="ECO:0007669"/>
    <property type="project" value="UniProtKB-KW"/>
</dbReference>
<dbReference type="Gene3D" id="2.40.50.140">
    <property type="entry name" value="Nucleic acid-binding proteins"/>
    <property type="match status" value="1"/>
</dbReference>
<dbReference type="RefSeq" id="WP_068537820.1">
    <property type="nucleotide sequence ID" value="NZ_LVJH01000070.1"/>
</dbReference>
<keyword evidence="1" id="KW-1133">Transmembrane helix</keyword>
<evidence type="ECO:0000256" key="1">
    <source>
        <dbReference type="SAM" id="Phobius"/>
    </source>
</evidence>
<keyword evidence="3" id="KW-0378">Hydrolase</keyword>
<dbReference type="InterPro" id="IPR058653">
    <property type="entry name" value="NfeD2_TM"/>
</dbReference>
<keyword evidence="1" id="KW-0812">Transmembrane</keyword>
<evidence type="ECO:0000313" key="3">
    <source>
        <dbReference type="EMBL" id="OAB34076.1"/>
    </source>
</evidence>
<dbReference type="Pfam" id="PF25842">
    <property type="entry name" value="NfeD_TM"/>
    <property type="match status" value="1"/>
</dbReference>
<evidence type="ECO:0000313" key="4">
    <source>
        <dbReference type="Proteomes" id="UP000076967"/>
    </source>
</evidence>
<accession>A0A168DCL3</accession>
<keyword evidence="3" id="KW-0645">Protease</keyword>
<protein>
    <submittedName>
        <fullName evidence="3">Protease</fullName>
    </submittedName>
</protein>
<dbReference type="Proteomes" id="UP000076967">
    <property type="component" value="Unassembled WGS sequence"/>
</dbReference>
<dbReference type="OrthoDB" id="1683445at2"/>
<reference evidence="3 4" key="1">
    <citation type="submission" date="2016-03" db="EMBL/GenBank/DDBJ databases">
        <title>Draft genome sequence of Paenibacillus glacialis DSM 22343.</title>
        <authorList>
            <person name="Shin S.-K."/>
            <person name="Yi H."/>
        </authorList>
    </citation>
    <scope>NUCLEOTIDE SEQUENCE [LARGE SCALE GENOMIC DNA]</scope>
    <source>
        <strain evidence="3 4">DSM 22343</strain>
    </source>
</reference>
<feature type="transmembrane region" description="Helical" evidence="1">
    <location>
        <begin position="45"/>
        <end position="61"/>
    </location>
</feature>
<dbReference type="EMBL" id="LVJH01000070">
    <property type="protein sequence ID" value="OAB34076.1"/>
    <property type="molecule type" value="Genomic_DNA"/>
</dbReference>
<proteinExistence type="predicted"/>
<dbReference type="AlphaFoldDB" id="A0A168DCL3"/>
<dbReference type="GO" id="GO:0006508">
    <property type="term" value="P:proteolysis"/>
    <property type="evidence" value="ECO:0007669"/>
    <property type="project" value="UniProtKB-KW"/>
</dbReference>
<evidence type="ECO:0000259" key="2">
    <source>
        <dbReference type="Pfam" id="PF25842"/>
    </source>
</evidence>